<feature type="transmembrane region" description="Helical" evidence="1">
    <location>
        <begin position="16"/>
        <end position="40"/>
    </location>
</feature>
<proteinExistence type="predicted"/>
<evidence type="ECO:0000313" key="2">
    <source>
        <dbReference type="EMBL" id="CAB4363030.1"/>
    </source>
</evidence>
<accession>A0A6J6A1K5</accession>
<evidence type="ECO:0000313" key="3">
    <source>
        <dbReference type="EMBL" id="CAB4722291.1"/>
    </source>
</evidence>
<feature type="transmembrane region" description="Helical" evidence="1">
    <location>
        <begin position="121"/>
        <end position="141"/>
    </location>
</feature>
<dbReference type="EMBL" id="CAFBMT010000004">
    <property type="protein sequence ID" value="CAB4923559.1"/>
    <property type="molecule type" value="Genomic_DNA"/>
</dbReference>
<keyword evidence="1" id="KW-0812">Transmembrane</keyword>
<reference evidence="2" key="1">
    <citation type="submission" date="2020-05" db="EMBL/GenBank/DDBJ databases">
        <authorList>
            <person name="Chiriac C."/>
            <person name="Salcher M."/>
            <person name="Ghai R."/>
            <person name="Kavagutti S V."/>
        </authorList>
    </citation>
    <scope>NUCLEOTIDE SEQUENCE</scope>
</reference>
<keyword evidence="1" id="KW-0472">Membrane</keyword>
<gene>
    <name evidence="3" type="ORF">UFOPK2656_01446</name>
    <name evidence="4" type="ORF">UFOPK3099_00372</name>
    <name evidence="5" type="ORF">UFOPK3651_01017</name>
    <name evidence="6" type="ORF">UFOPK3931_01807</name>
    <name evidence="2" type="ORF">UFOPK4189_00808</name>
</gene>
<dbReference type="EMBL" id="CAEZYF010000007">
    <property type="protein sequence ID" value="CAB4722291.1"/>
    <property type="molecule type" value="Genomic_DNA"/>
</dbReference>
<evidence type="ECO:0000256" key="1">
    <source>
        <dbReference type="SAM" id="Phobius"/>
    </source>
</evidence>
<evidence type="ECO:0000313" key="4">
    <source>
        <dbReference type="EMBL" id="CAB4805208.1"/>
    </source>
</evidence>
<dbReference type="EMBL" id="CAESGF010000004">
    <property type="protein sequence ID" value="CAB4363030.1"/>
    <property type="molecule type" value="Genomic_DNA"/>
</dbReference>
<organism evidence="2">
    <name type="scientific">freshwater metagenome</name>
    <dbReference type="NCBI Taxonomy" id="449393"/>
    <lineage>
        <taxon>unclassified sequences</taxon>
        <taxon>metagenomes</taxon>
        <taxon>ecological metagenomes</taxon>
    </lineage>
</organism>
<evidence type="ECO:0000313" key="5">
    <source>
        <dbReference type="EMBL" id="CAB4923559.1"/>
    </source>
</evidence>
<keyword evidence="1" id="KW-1133">Transmembrane helix</keyword>
<dbReference type="EMBL" id="CAFBOL010000048">
    <property type="protein sequence ID" value="CAB4996080.1"/>
    <property type="molecule type" value="Genomic_DNA"/>
</dbReference>
<sequence length="166" mass="18886">MLIAYNWVDFDHLDRLFFLNQAFVFSFIVTSALALLVIPYSKRRPKGTPTSWGEAMFASMLTFALLFAAFGVVPDRFITHADANLGWNKNNLIFGPGDILKPKAYGGHFPFTMSYEAIRDIFVVVIHLWYFGLMIFLWHVWQKRGDGKPSTEVATSSFGRPLVKKG</sequence>
<feature type="transmembrane region" description="Helical" evidence="1">
    <location>
        <begin position="52"/>
        <end position="73"/>
    </location>
</feature>
<dbReference type="AlphaFoldDB" id="A0A6J6A1K5"/>
<evidence type="ECO:0000313" key="6">
    <source>
        <dbReference type="EMBL" id="CAB4996080.1"/>
    </source>
</evidence>
<dbReference type="EMBL" id="CAFAAV010000017">
    <property type="protein sequence ID" value="CAB4805208.1"/>
    <property type="molecule type" value="Genomic_DNA"/>
</dbReference>
<protein>
    <submittedName>
        <fullName evidence="2">Unannotated protein</fullName>
    </submittedName>
</protein>
<name>A0A6J6A1K5_9ZZZZ</name>